<evidence type="ECO:0000256" key="7">
    <source>
        <dbReference type="ARBA" id="ARBA00023055"/>
    </source>
</evidence>
<dbReference type="GO" id="GO:0016125">
    <property type="term" value="P:sterol metabolic process"/>
    <property type="evidence" value="ECO:0007669"/>
    <property type="project" value="UniProtKB-UniRule"/>
</dbReference>
<dbReference type="CTD" id="64801"/>
<evidence type="ECO:0000256" key="5">
    <source>
        <dbReference type="ARBA" id="ARBA00022824"/>
    </source>
</evidence>
<feature type="transmembrane region" description="Helical" evidence="10">
    <location>
        <begin position="220"/>
        <end position="239"/>
    </location>
</feature>
<name>A0A6J2XP07_SITOR</name>
<evidence type="ECO:0000256" key="3">
    <source>
        <dbReference type="ARBA" id="ARBA00022448"/>
    </source>
</evidence>
<dbReference type="GO" id="GO:0032366">
    <property type="term" value="P:intracellular sterol transport"/>
    <property type="evidence" value="ECO:0007669"/>
    <property type="project" value="UniProtKB-UniRule"/>
</dbReference>
<keyword evidence="11" id="KW-1185">Reference proteome</keyword>
<dbReference type="InterPro" id="IPR007290">
    <property type="entry name" value="Arv1"/>
</dbReference>
<dbReference type="GO" id="GO:0005789">
    <property type="term" value="C:endoplasmic reticulum membrane"/>
    <property type="evidence" value="ECO:0007669"/>
    <property type="project" value="UniProtKB-SubCell"/>
</dbReference>
<dbReference type="GO" id="GO:0006665">
    <property type="term" value="P:sphingolipid metabolic process"/>
    <property type="evidence" value="ECO:0007669"/>
    <property type="project" value="TreeGrafter"/>
</dbReference>
<evidence type="ECO:0000313" key="13">
    <source>
        <dbReference type="RefSeq" id="XP_030752605.1"/>
    </source>
</evidence>
<dbReference type="GeneID" id="115879760"/>
<dbReference type="Proteomes" id="UP000504635">
    <property type="component" value="Unplaced"/>
</dbReference>
<feature type="transmembrane region" description="Helical" evidence="10">
    <location>
        <begin position="162"/>
        <end position="181"/>
    </location>
</feature>
<evidence type="ECO:0000256" key="10">
    <source>
        <dbReference type="RuleBase" id="RU368065"/>
    </source>
</evidence>
<comment type="function">
    <text evidence="10">Mediator of sterol homeostasis involved in sterol uptake, trafficking and distribution into membranes.</text>
</comment>
<dbReference type="AlphaFoldDB" id="A0A6J2XP07"/>
<dbReference type="GO" id="GO:0097036">
    <property type="term" value="P:regulation of plasma membrane sterol distribution"/>
    <property type="evidence" value="ECO:0007669"/>
    <property type="project" value="UniProtKB-UniRule"/>
</dbReference>
<evidence type="ECO:0000256" key="6">
    <source>
        <dbReference type="ARBA" id="ARBA00022989"/>
    </source>
</evidence>
<evidence type="ECO:0000313" key="12">
    <source>
        <dbReference type="RefSeq" id="XP_030752604.1"/>
    </source>
</evidence>
<dbReference type="OrthoDB" id="2192830at2759"/>
<evidence type="ECO:0000256" key="1">
    <source>
        <dbReference type="ARBA" id="ARBA00004477"/>
    </source>
</evidence>
<evidence type="ECO:0000256" key="9">
    <source>
        <dbReference type="ARBA" id="ARBA00023136"/>
    </source>
</evidence>
<accession>A0A6J2XP07</accession>
<evidence type="ECO:0000256" key="4">
    <source>
        <dbReference type="ARBA" id="ARBA00022692"/>
    </source>
</evidence>
<keyword evidence="3 10" id="KW-0813">Transport</keyword>
<dbReference type="GO" id="GO:0032541">
    <property type="term" value="C:cortical endoplasmic reticulum"/>
    <property type="evidence" value="ECO:0007669"/>
    <property type="project" value="TreeGrafter"/>
</dbReference>
<dbReference type="PANTHER" id="PTHR14467:SF0">
    <property type="entry name" value="PROTEIN ARV1"/>
    <property type="match status" value="1"/>
</dbReference>
<gene>
    <name evidence="12 13" type="primary">LOC115879760</name>
</gene>
<protein>
    <recommendedName>
        <fullName evidence="10">Protein ARV</fullName>
    </recommendedName>
</protein>
<evidence type="ECO:0000313" key="11">
    <source>
        <dbReference type="Proteomes" id="UP000504635"/>
    </source>
</evidence>
<keyword evidence="4 10" id="KW-0812">Transmembrane</keyword>
<comment type="subcellular location">
    <subcellularLocation>
        <location evidence="1 10">Endoplasmic reticulum membrane</location>
        <topology evidence="1 10">Multi-pass membrane protein</topology>
    </subcellularLocation>
</comment>
<dbReference type="RefSeq" id="XP_030752604.1">
    <property type="nucleotide sequence ID" value="XM_030896744.1"/>
</dbReference>
<dbReference type="GO" id="GO:0005794">
    <property type="term" value="C:Golgi apparatus"/>
    <property type="evidence" value="ECO:0007669"/>
    <property type="project" value="TreeGrafter"/>
</dbReference>
<dbReference type="Pfam" id="PF04161">
    <property type="entry name" value="Arv1"/>
    <property type="match status" value="1"/>
</dbReference>
<evidence type="ECO:0000256" key="2">
    <source>
        <dbReference type="ARBA" id="ARBA00009187"/>
    </source>
</evidence>
<dbReference type="PANTHER" id="PTHR14467">
    <property type="entry name" value="ARV1"/>
    <property type="match status" value="1"/>
</dbReference>
<keyword evidence="9 10" id="KW-0472">Membrane</keyword>
<comment type="similarity">
    <text evidence="2 10">Belongs to the ARV1 family.</text>
</comment>
<evidence type="ECO:0000256" key="8">
    <source>
        <dbReference type="ARBA" id="ARBA00023098"/>
    </source>
</evidence>
<organism evidence="11 13">
    <name type="scientific">Sitophilus oryzae</name>
    <name type="common">Rice weevil</name>
    <name type="synonym">Curculio oryzae</name>
    <dbReference type="NCBI Taxonomy" id="7048"/>
    <lineage>
        <taxon>Eukaryota</taxon>
        <taxon>Metazoa</taxon>
        <taxon>Ecdysozoa</taxon>
        <taxon>Arthropoda</taxon>
        <taxon>Hexapoda</taxon>
        <taxon>Insecta</taxon>
        <taxon>Pterygota</taxon>
        <taxon>Neoptera</taxon>
        <taxon>Endopterygota</taxon>
        <taxon>Coleoptera</taxon>
        <taxon>Polyphaga</taxon>
        <taxon>Cucujiformia</taxon>
        <taxon>Curculionidae</taxon>
        <taxon>Dryophthorinae</taxon>
        <taxon>Sitophilus</taxon>
    </lineage>
</organism>
<dbReference type="RefSeq" id="XP_030752605.1">
    <property type="nucleotide sequence ID" value="XM_030896745.1"/>
</dbReference>
<keyword evidence="6 10" id="KW-1133">Transmembrane helix</keyword>
<keyword evidence="7 10" id="KW-0445">Lipid transport</keyword>
<proteinExistence type="inferred from homology"/>
<sequence>MEDQPQYFCINCGERISSLYKKYSATVLKLTECEYCKKIADKYVEYDITNVVIGLILLDNTAYRHILLNTDFKHYWKLSLILILLEAYSNMTLLNNSNVVQCDSQNQTEPSLKDFDVNVEDLKFYILTINIGISFLCFVATTYLLTRIYYSYLNNNRKKAPSFILILKTITLASSSIFLQLPSVIWDLSVYSYHLHFISLYITLSQLLAYKVISSCPKIWCLLTIFSSVFIKSFINQYLNRVISFGIV</sequence>
<keyword evidence="8 10" id="KW-0443">Lipid metabolism</keyword>
<keyword evidence="5 10" id="KW-0256">Endoplasmic reticulum</keyword>
<reference evidence="12 13" key="1">
    <citation type="submission" date="2025-04" db="UniProtKB">
        <authorList>
            <consortium name="RefSeq"/>
        </authorList>
    </citation>
    <scope>IDENTIFICATION</scope>
    <source>
        <tissue evidence="12 13">Gonads</tissue>
    </source>
</reference>
<feature type="transmembrane region" description="Helical" evidence="10">
    <location>
        <begin position="124"/>
        <end position="150"/>
    </location>
</feature>
<dbReference type="KEGG" id="soy:115879760"/>